<keyword evidence="1" id="KW-0472">Membrane</keyword>
<name>B9TG41_RICCO</name>
<proteinExistence type="predicted"/>
<keyword evidence="1" id="KW-0812">Transmembrane</keyword>
<feature type="non-terminal residue" evidence="2">
    <location>
        <position position="1"/>
    </location>
</feature>
<organism evidence="2 3">
    <name type="scientific">Ricinus communis</name>
    <name type="common">Castor bean</name>
    <dbReference type="NCBI Taxonomy" id="3988"/>
    <lineage>
        <taxon>Eukaryota</taxon>
        <taxon>Viridiplantae</taxon>
        <taxon>Streptophyta</taxon>
        <taxon>Embryophyta</taxon>
        <taxon>Tracheophyta</taxon>
        <taxon>Spermatophyta</taxon>
        <taxon>Magnoliopsida</taxon>
        <taxon>eudicotyledons</taxon>
        <taxon>Gunneridae</taxon>
        <taxon>Pentapetalae</taxon>
        <taxon>rosids</taxon>
        <taxon>fabids</taxon>
        <taxon>Malpighiales</taxon>
        <taxon>Euphorbiaceae</taxon>
        <taxon>Acalyphoideae</taxon>
        <taxon>Acalypheae</taxon>
        <taxon>Ricinus</taxon>
    </lineage>
</organism>
<dbReference type="Proteomes" id="UP000008311">
    <property type="component" value="Unassembled WGS sequence"/>
</dbReference>
<feature type="transmembrane region" description="Helical" evidence="1">
    <location>
        <begin position="121"/>
        <end position="140"/>
    </location>
</feature>
<dbReference type="AlphaFoldDB" id="B9TG41"/>
<feature type="transmembrane region" description="Helical" evidence="1">
    <location>
        <begin position="67"/>
        <end position="84"/>
    </location>
</feature>
<sequence>PSVTLHKIFRLGNLLCSLDRLESARCGHQIASLNTELTLKRSRWLCLLLFSSVSELAHAHGEEVLTSIYAELASITLCITLLFIWRRAKRYRLVGAVACMVSVIIENWAVSGVPYMQYRNLVTAVGFIVPMAATVLAVYISERIVSHKR</sequence>
<protein>
    <submittedName>
        <fullName evidence="2">Uncharacterized protein</fullName>
    </submittedName>
</protein>
<evidence type="ECO:0000256" key="1">
    <source>
        <dbReference type="SAM" id="Phobius"/>
    </source>
</evidence>
<keyword evidence="3" id="KW-1185">Reference proteome</keyword>
<evidence type="ECO:0000313" key="2">
    <source>
        <dbReference type="EMBL" id="EEF25171.1"/>
    </source>
</evidence>
<dbReference type="InParanoid" id="B9TG41"/>
<accession>B9TG41</accession>
<feature type="transmembrane region" description="Helical" evidence="1">
    <location>
        <begin position="91"/>
        <end position="109"/>
    </location>
</feature>
<evidence type="ECO:0000313" key="3">
    <source>
        <dbReference type="Proteomes" id="UP000008311"/>
    </source>
</evidence>
<reference evidence="3" key="1">
    <citation type="journal article" date="2010" name="Nat. Biotechnol.">
        <title>Draft genome sequence of the oilseed species Ricinus communis.</title>
        <authorList>
            <person name="Chan A.P."/>
            <person name="Crabtree J."/>
            <person name="Zhao Q."/>
            <person name="Lorenzi H."/>
            <person name="Orvis J."/>
            <person name="Puiu D."/>
            <person name="Melake-Berhan A."/>
            <person name="Jones K.M."/>
            <person name="Redman J."/>
            <person name="Chen G."/>
            <person name="Cahoon E.B."/>
            <person name="Gedil M."/>
            <person name="Stanke M."/>
            <person name="Haas B.J."/>
            <person name="Wortman J.R."/>
            <person name="Fraser-Liggett C.M."/>
            <person name="Ravel J."/>
            <person name="Rabinowicz P.D."/>
        </authorList>
    </citation>
    <scope>NUCLEOTIDE SEQUENCE [LARGE SCALE GENOMIC DNA]</scope>
    <source>
        <strain evidence="3">cv. Hale</strain>
    </source>
</reference>
<dbReference type="EMBL" id="EQ980341">
    <property type="protein sequence ID" value="EEF25171.1"/>
    <property type="molecule type" value="Genomic_DNA"/>
</dbReference>
<keyword evidence="1" id="KW-1133">Transmembrane helix</keyword>
<gene>
    <name evidence="2" type="ORF">RCOM_1933110</name>
</gene>